<dbReference type="STRING" id="337451.A0A3S3MTG9"/>
<dbReference type="OrthoDB" id="9974421at2759"/>
<dbReference type="Proteomes" id="UP000283530">
    <property type="component" value="Unassembled WGS sequence"/>
</dbReference>
<feature type="chain" id="PRO_5018581260" evidence="1">
    <location>
        <begin position="22"/>
        <end position="335"/>
    </location>
</feature>
<dbReference type="Gene3D" id="3.40.50.1820">
    <property type="entry name" value="alpha/beta hydrolase"/>
    <property type="match status" value="3"/>
</dbReference>
<feature type="signal peptide" evidence="1">
    <location>
        <begin position="1"/>
        <end position="21"/>
    </location>
</feature>
<proteinExistence type="predicted"/>
<evidence type="ECO:0000313" key="3">
    <source>
        <dbReference type="EMBL" id="RWR74552.1"/>
    </source>
</evidence>
<evidence type="ECO:0000256" key="1">
    <source>
        <dbReference type="SAM" id="SignalP"/>
    </source>
</evidence>
<evidence type="ECO:0000259" key="2">
    <source>
        <dbReference type="Pfam" id="PF04083"/>
    </source>
</evidence>
<evidence type="ECO:0000313" key="4">
    <source>
        <dbReference type="Proteomes" id="UP000283530"/>
    </source>
</evidence>
<feature type="domain" description="Partial AB-hydrolase lipase" evidence="2">
    <location>
        <begin position="53"/>
        <end position="103"/>
    </location>
</feature>
<name>A0A3S3MTG9_9MAGN</name>
<accession>A0A3S3MTG9</accession>
<reference evidence="3 4" key="1">
    <citation type="journal article" date="2019" name="Nat. Plants">
        <title>Stout camphor tree genome fills gaps in understanding of flowering plant genome evolution.</title>
        <authorList>
            <person name="Chaw S.M."/>
            <person name="Liu Y.C."/>
            <person name="Wu Y.W."/>
            <person name="Wang H.Y."/>
            <person name="Lin C.I."/>
            <person name="Wu C.S."/>
            <person name="Ke H.M."/>
            <person name="Chang L.Y."/>
            <person name="Hsu C.Y."/>
            <person name="Yang H.T."/>
            <person name="Sudianto E."/>
            <person name="Hsu M.H."/>
            <person name="Wu K.P."/>
            <person name="Wang L.N."/>
            <person name="Leebens-Mack J.H."/>
            <person name="Tsai I.J."/>
        </authorList>
    </citation>
    <scope>NUCLEOTIDE SEQUENCE [LARGE SCALE GENOMIC DNA]</scope>
    <source>
        <strain evidence="4">cv. Chaw 1501</strain>
        <tissue evidence="3">Young leaves</tissue>
    </source>
</reference>
<dbReference type="InterPro" id="IPR029058">
    <property type="entry name" value="AB_hydrolase_fold"/>
</dbReference>
<dbReference type="InterPro" id="IPR006693">
    <property type="entry name" value="AB_hydrolase_lipase"/>
</dbReference>
<protein>
    <submittedName>
        <fullName evidence="3">Triacylglycerol lipase 2</fullName>
    </submittedName>
</protein>
<dbReference type="GO" id="GO:0006629">
    <property type="term" value="P:lipid metabolic process"/>
    <property type="evidence" value="ECO:0007669"/>
    <property type="project" value="InterPro"/>
</dbReference>
<dbReference type="SUPFAM" id="SSF53474">
    <property type="entry name" value="alpha/beta-Hydrolases"/>
    <property type="match status" value="1"/>
</dbReference>
<sequence>MARECMRLALLVIIHLGLTYGSRRANLLMSHSDMVVNPLAPAPAPSGLCELVVTPHGYPCKEYRVTTGDGYILGLHNIPRGRLQKGNEEGKRQPVLLQHGLLLAYWAWSWDELVEYELPAIVGFVHTQTGQKMHYVGHSLGTLVALTSFSQGMLVDMLKSAALLCPVAYLSHMTSPFGQVVAKAFIEEIMSSLLGIPEFNLKEQIVADILIELCKQTGFNCYDLFTSITVIRNGVLTKFDYGNPAMNMLHYAHFNPHVYNLSHIPNDLPLFLSYGGQDALSVVPDVQLLLDSLKFHDVDNLSIQFVEDFAHADFVMGVTAKSVVYNAIIAFFNHH</sequence>
<dbReference type="PANTHER" id="PTHR11005">
    <property type="entry name" value="LYSOSOMAL ACID LIPASE-RELATED"/>
    <property type="match status" value="1"/>
</dbReference>
<dbReference type="Pfam" id="PF04083">
    <property type="entry name" value="Abhydro_lipase"/>
    <property type="match status" value="1"/>
</dbReference>
<gene>
    <name evidence="3" type="ORF">CKAN_00288500</name>
</gene>
<keyword evidence="1" id="KW-0732">Signal</keyword>
<comment type="caution">
    <text evidence="3">The sequence shown here is derived from an EMBL/GenBank/DDBJ whole genome shotgun (WGS) entry which is preliminary data.</text>
</comment>
<dbReference type="AlphaFoldDB" id="A0A3S3MTG9"/>
<keyword evidence="4" id="KW-1185">Reference proteome</keyword>
<organism evidence="3 4">
    <name type="scientific">Cinnamomum micranthum f. kanehirae</name>
    <dbReference type="NCBI Taxonomy" id="337451"/>
    <lineage>
        <taxon>Eukaryota</taxon>
        <taxon>Viridiplantae</taxon>
        <taxon>Streptophyta</taxon>
        <taxon>Embryophyta</taxon>
        <taxon>Tracheophyta</taxon>
        <taxon>Spermatophyta</taxon>
        <taxon>Magnoliopsida</taxon>
        <taxon>Magnoliidae</taxon>
        <taxon>Laurales</taxon>
        <taxon>Lauraceae</taxon>
        <taxon>Cinnamomum</taxon>
    </lineage>
</organism>
<dbReference type="EMBL" id="QPKB01000001">
    <property type="protein sequence ID" value="RWR74552.1"/>
    <property type="molecule type" value="Genomic_DNA"/>
</dbReference>